<dbReference type="Gene3D" id="3.90.70.10">
    <property type="entry name" value="Cysteine proteinases"/>
    <property type="match status" value="1"/>
</dbReference>
<name>A0ABT9CDH3_9BACL</name>
<evidence type="ECO:0000313" key="2">
    <source>
        <dbReference type="Proteomes" id="UP001240171"/>
    </source>
</evidence>
<proteinExistence type="predicted"/>
<evidence type="ECO:0000313" key="1">
    <source>
        <dbReference type="EMBL" id="MDO7907323.1"/>
    </source>
</evidence>
<accession>A0ABT9CDH3</accession>
<protein>
    <submittedName>
        <fullName evidence="1">BtrH N-terminal domain-containing protein</fullName>
    </submittedName>
</protein>
<dbReference type="Proteomes" id="UP001240171">
    <property type="component" value="Unassembled WGS sequence"/>
</dbReference>
<sequence length="313" mass="34993">MYIGNGAYCYANSTSMLLKAYGEEVQPGLLEVLTGVGIGFTWEPDGMPFLHSASGAPDTGISRALQVLGYSWQESACMDGETYPLEQLRTMIASGPVVLGPLDMGYLDYIPNHRYLGGCDHYVLAYRLDDEYVYVHDPAGYPYSRLTLAQLDLAWKGETIPYRRGTYRAWWMPERTASPTRDEVYEQTISFFQGLYEQAEEAGRARGAISGSAGLQKFRGVLLSGEVSEGLIGHMSHFLFQLGARRANDFAAYFEARHPELSALKVQQAELLGEAHGMTVRRDWQSLAELLEQFGRVEEAFQRELLSIQVTQV</sequence>
<dbReference type="EMBL" id="JAUQTB010000006">
    <property type="protein sequence ID" value="MDO7907323.1"/>
    <property type="molecule type" value="Genomic_DNA"/>
</dbReference>
<organism evidence="1 2">
    <name type="scientific">Paenibacillus lacisoli</name>
    <dbReference type="NCBI Taxonomy" id="3064525"/>
    <lineage>
        <taxon>Bacteria</taxon>
        <taxon>Bacillati</taxon>
        <taxon>Bacillota</taxon>
        <taxon>Bacilli</taxon>
        <taxon>Bacillales</taxon>
        <taxon>Paenibacillaceae</taxon>
        <taxon>Paenibacillus</taxon>
    </lineage>
</organism>
<keyword evidence="2" id="KW-1185">Reference proteome</keyword>
<comment type="caution">
    <text evidence="1">The sequence shown here is derived from an EMBL/GenBank/DDBJ whole genome shotgun (WGS) entry which is preliminary data.</text>
</comment>
<reference evidence="1 2" key="1">
    <citation type="submission" date="2023-07" db="EMBL/GenBank/DDBJ databases">
        <title>Paenibacillus sp. JX-17 nov. isolated from soil.</title>
        <authorList>
            <person name="Wan Y."/>
            <person name="Liu B."/>
        </authorList>
    </citation>
    <scope>NUCLEOTIDE SEQUENCE [LARGE SCALE GENOMIC DNA]</scope>
    <source>
        <strain evidence="1 2">JX-17</strain>
    </source>
</reference>
<dbReference type="RefSeq" id="WP_305024521.1">
    <property type="nucleotide sequence ID" value="NZ_JAUQTB010000006.1"/>
</dbReference>
<gene>
    <name evidence="1" type="ORF">Q5741_12990</name>
</gene>